<keyword evidence="8" id="KW-1185">Reference proteome</keyword>
<proteinExistence type="inferred from homology"/>
<dbReference type="EMBL" id="CP046457">
    <property type="protein sequence ID" value="QGT99590.1"/>
    <property type="molecule type" value="Genomic_DNA"/>
</dbReference>
<keyword evidence="4" id="KW-0804">Transcription</keyword>
<comment type="similarity">
    <text evidence="1">Belongs to the sigma-70 factor family. ECF subfamily.</text>
</comment>
<protein>
    <submittedName>
        <fullName evidence="7">RNA polymerase sigma factor SigW</fullName>
    </submittedName>
</protein>
<evidence type="ECO:0000259" key="6">
    <source>
        <dbReference type="Pfam" id="PF08281"/>
    </source>
</evidence>
<dbReference type="SUPFAM" id="SSF88946">
    <property type="entry name" value="Sigma2 domain of RNA polymerase sigma factors"/>
    <property type="match status" value="1"/>
</dbReference>
<dbReference type="InterPro" id="IPR039425">
    <property type="entry name" value="RNA_pol_sigma-70-like"/>
</dbReference>
<evidence type="ECO:0000256" key="3">
    <source>
        <dbReference type="ARBA" id="ARBA00023082"/>
    </source>
</evidence>
<dbReference type="OrthoDB" id="9784984at2"/>
<sequence length="191" mass="22751">MNTDEMLVASTLKGDLTAFEELIDRYKNSVFSIVYRIIGHYQESEDIAQEIFITVYQKLYQFDQTKKFSPWLHRIAVNTCINSLRKKKKIVTLNFDETYTQQYDTHTTNTFGDPQQFLERKELSKEINNAIMNLNENYRLVLILRYQLEMTNQEIAEALEISKENVEVKIHRARKALRKELTKRWEERGVC</sequence>
<feature type="domain" description="RNA polymerase sigma-70 region 2" evidence="5">
    <location>
        <begin position="22"/>
        <end position="89"/>
    </location>
</feature>
<dbReference type="CDD" id="cd06171">
    <property type="entry name" value="Sigma70_r4"/>
    <property type="match status" value="1"/>
</dbReference>
<gene>
    <name evidence="7" type="ORF">SYNTR_0997</name>
</gene>
<dbReference type="AlphaFoldDB" id="A0A6I6DGT1"/>
<dbReference type="Gene3D" id="1.10.1740.10">
    <property type="match status" value="1"/>
</dbReference>
<name>A0A6I6DGT1_9FIRM</name>
<dbReference type="InterPro" id="IPR036388">
    <property type="entry name" value="WH-like_DNA-bd_sf"/>
</dbReference>
<dbReference type="GO" id="GO:0006352">
    <property type="term" value="P:DNA-templated transcription initiation"/>
    <property type="evidence" value="ECO:0007669"/>
    <property type="project" value="InterPro"/>
</dbReference>
<keyword evidence="3" id="KW-0731">Sigma factor</keyword>
<organism evidence="7 8">
    <name type="scientific">Candidatus Syntrophocurvum alkaliphilum</name>
    <dbReference type="NCBI Taxonomy" id="2293317"/>
    <lineage>
        <taxon>Bacteria</taxon>
        <taxon>Bacillati</taxon>
        <taxon>Bacillota</taxon>
        <taxon>Clostridia</taxon>
        <taxon>Eubacteriales</taxon>
        <taxon>Syntrophomonadaceae</taxon>
        <taxon>Candidatus Syntrophocurvum</taxon>
    </lineage>
</organism>
<keyword evidence="2" id="KW-0805">Transcription regulation</keyword>
<evidence type="ECO:0000259" key="5">
    <source>
        <dbReference type="Pfam" id="PF04542"/>
    </source>
</evidence>
<dbReference type="GO" id="GO:0003677">
    <property type="term" value="F:DNA binding"/>
    <property type="evidence" value="ECO:0007669"/>
    <property type="project" value="InterPro"/>
</dbReference>
<dbReference type="InterPro" id="IPR013324">
    <property type="entry name" value="RNA_pol_sigma_r3/r4-like"/>
</dbReference>
<reference evidence="8" key="1">
    <citation type="journal article" date="2019" name="Microbiology">
        <title>Complete Genome Sequence of an Uncultured Bacterium of the Candidate Phylum Bipolaricaulota.</title>
        <authorList>
            <person name="Kadnikov V.V."/>
            <person name="Mardanov A.V."/>
            <person name="Beletsky A.V."/>
            <person name="Frank Y.A."/>
            <person name="Karnachuk O.V."/>
            <person name="Ravin N.V."/>
        </authorList>
    </citation>
    <scope>NUCLEOTIDE SEQUENCE [LARGE SCALE GENOMIC DNA]</scope>
</reference>
<dbReference type="InterPro" id="IPR014284">
    <property type="entry name" value="RNA_pol_sigma-70_dom"/>
</dbReference>
<dbReference type="KEGG" id="salq:SYNTR_0997"/>
<evidence type="ECO:0000313" key="8">
    <source>
        <dbReference type="Proteomes" id="UP000426444"/>
    </source>
</evidence>
<dbReference type="InterPro" id="IPR013325">
    <property type="entry name" value="RNA_pol_sigma_r2"/>
</dbReference>
<dbReference type="GO" id="GO:0016987">
    <property type="term" value="F:sigma factor activity"/>
    <property type="evidence" value="ECO:0007669"/>
    <property type="project" value="UniProtKB-KW"/>
</dbReference>
<dbReference type="Pfam" id="PF08281">
    <property type="entry name" value="Sigma70_r4_2"/>
    <property type="match status" value="1"/>
</dbReference>
<dbReference type="InterPro" id="IPR007627">
    <property type="entry name" value="RNA_pol_sigma70_r2"/>
</dbReference>
<dbReference type="SUPFAM" id="SSF88659">
    <property type="entry name" value="Sigma3 and sigma4 domains of RNA polymerase sigma factors"/>
    <property type="match status" value="1"/>
</dbReference>
<dbReference type="PANTHER" id="PTHR43133:SF51">
    <property type="entry name" value="RNA POLYMERASE SIGMA FACTOR"/>
    <property type="match status" value="1"/>
</dbReference>
<evidence type="ECO:0000256" key="2">
    <source>
        <dbReference type="ARBA" id="ARBA00023015"/>
    </source>
</evidence>
<dbReference type="Pfam" id="PF04542">
    <property type="entry name" value="Sigma70_r2"/>
    <property type="match status" value="1"/>
</dbReference>
<dbReference type="NCBIfam" id="TIGR02937">
    <property type="entry name" value="sigma70-ECF"/>
    <property type="match status" value="1"/>
</dbReference>
<dbReference type="PANTHER" id="PTHR43133">
    <property type="entry name" value="RNA POLYMERASE ECF-TYPE SIGMA FACTO"/>
    <property type="match status" value="1"/>
</dbReference>
<dbReference type="RefSeq" id="WP_156203471.1">
    <property type="nucleotide sequence ID" value="NZ_CP046457.1"/>
</dbReference>
<dbReference type="InterPro" id="IPR013249">
    <property type="entry name" value="RNA_pol_sigma70_r4_t2"/>
</dbReference>
<evidence type="ECO:0000256" key="1">
    <source>
        <dbReference type="ARBA" id="ARBA00010641"/>
    </source>
</evidence>
<dbReference type="Gene3D" id="1.10.10.10">
    <property type="entry name" value="Winged helix-like DNA-binding domain superfamily/Winged helix DNA-binding domain"/>
    <property type="match status" value="1"/>
</dbReference>
<dbReference type="Proteomes" id="UP000426444">
    <property type="component" value="Chromosome"/>
</dbReference>
<feature type="domain" description="RNA polymerase sigma factor 70 region 4 type 2" evidence="6">
    <location>
        <begin position="126"/>
        <end position="177"/>
    </location>
</feature>
<accession>A0A6I6DGT1</accession>
<evidence type="ECO:0000256" key="4">
    <source>
        <dbReference type="ARBA" id="ARBA00023163"/>
    </source>
</evidence>
<evidence type="ECO:0000313" key="7">
    <source>
        <dbReference type="EMBL" id="QGT99590.1"/>
    </source>
</evidence>